<sequence length="155" mass="17018">MVLIARAFPGANQGGGQRTETKACPITLRAEMAAAQAQPSSRTGVARDNSHAGAFNQFAERTNTMGGRRRLSLLAGSVLFQPDASWTAEHQVTAREEKRGWVGRAEVGARSVIVVGDLPEFGPHFHVWYWYTLVKQLDRGRQPLYLWARDNGAVG</sequence>
<protein>
    <submittedName>
        <fullName evidence="1">Uncharacterized protein</fullName>
    </submittedName>
</protein>
<dbReference type="AlphaFoldDB" id="A0A7U2EUB0"/>
<keyword evidence="2" id="KW-1185">Reference proteome</keyword>
<accession>A0A7U2EUB0</accession>
<name>A0A7U2EUB0_PHANO</name>
<dbReference type="Proteomes" id="UP000663193">
    <property type="component" value="Chromosome 3"/>
</dbReference>
<gene>
    <name evidence="1" type="ORF">JI435_429150</name>
</gene>
<organism evidence="1 2">
    <name type="scientific">Phaeosphaeria nodorum (strain SN15 / ATCC MYA-4574 / FGSC 10173)</name>
    <name type="common">Glume blotch fungus</name>
    <name type="synonym">Parastagonospora nodorum</name>
    <dbReference type="NCBI Taxonomy" id="321614"/>
    <lineage>
        <taxon>Eukaryota</taxon>
        <taxon>Fungi</taxon>
        <taxon>Dikarya</taxon>
        <taxon>Ascomycota</taxon>
        <taxon>Pezizomycotina</taxon>
        <taxon>Dothideomycetes</taxon>
        <taxon>Pleosporomycetidae</taxon>
        <taxon>Pleosporales</taxon>
        <taxon>Pleosporineae</taxon>
        <taxon>Phaeosphaeriaceae</taxon>
        <taxon>Parastagonospora</taxon>
    </lineage>
</organism>
<dbReference type="EMBL" id="CP069025">
    <property type="protein sequence ID" value="QRC93220.1"/>
    <property type="molecule type" value="Genomic_DNA"/>
</dbReference>
<dbReference type="VEuPathDB" id="FungiDB:JI435_429150"/>
<evidence type="ECO:0000313" key="1">
    <source>
        <dbReference type="EMBL" id="QRC93220.1"/>
    </source>
</evidence>
<proteinExistence type="predicted"/>
<reference evidence="2" key="1">
    <citation type="journal article" date="2021" name="BMC Genomics">
        <title>Chromosome-level genome assembly and manually-curated proteome of model necrotroph Parastagonospora nodorum Sn15 reveals a genome-wide trove of candidate effector homologs, and redundancy of virulence-related functions within an accessory chromosome.</title>
        <authorList>
            <person name="Bertazzoni S."/>
            <person name="Jones D.A.B."/>
            <person name="Phan H.T."/>
            <person name="Tan K.-C."/>
            <person name="Hane J.K."/>
        </authorList>
    </citation>
    <scope>NUCLEOTIDE SEQUENCE [LARGE SCALE GENOMIC DNA]</scope>
    <source>
        <strain evidence="2">SN15 / ATCC MYA-4574 / FGSC 10173)</strain>
    </source>
</reference>
<evidence type="ECO:0000313" key="2">
    <source>
        <dbReference type="Proteomes" id="UP000663193"/>
    </source>
</evidence>